<feature type="domain" description="HTH iclR-type" evidence="4">
    <location>
        <begin position="1"/>
        <end position="62"/>
    </location>
</feature>
<dbReference type="PROSITE" id="PS51078">
    <property type="entry name" value="ICLR_ED"/>
    <property type="match status" value="1"/>
</dbReference>
<dbReference type="InterPro" id="IPR036390">
    <property type="entry name" value="WH_DNA-bd_sf"/>
</dbReference>
<dbReference type="SUPFAM" id="SSF46785">
    <property type="entry name" value="Winged helix' DNA-binding domain"/>
    <property type="match status" value="1"/>
</dbReference>
<keyword evidence="2 6" id="KW-0238">DNA-binding</keyword>
<dbReference type="InterPro" id="IPR036388">
    <property type="entry name" value="WH-like_DNA-bd_sf"/>
</dbReference>
<keyword evidence="3" id="KW-0804">Transcription</keyword>
<dbReference type="Proteomes" id="UP000004728">
    <property type="component" value="Unassembled WGS sequence"/>
</dbReference>
<dbReference type="GO" id="GO:0003677">
    <property type="term" value="F:DNA binding"/>
    <property type="evidence" value="ECO:0007669"/>
    <property type="project" value="UniProtKB-KW"/>
</dbReference>
<dbReference type="GO" id="GO:0003700">
    <property type="term" value="F:DNA-binding transcription factor activity"/>
    <property type="evidence" value="ECO:0007669"/>
    <property type="project" value="TreeGrafter"/>
</dbReference>
<feature type="domain" description="IclR-ED" evidence="5">
    <location>
        <begin position="63"/>
        <end position="248"/>
    </location>
</feature>
<evidence type="ECO:0000256" key="1">
    <source>
        <dbReference type="ARBA" id="ARBA00023015"/>
    </source>
</evidence>
<evidence type="ECO:0000259" key="5">
    <source>
        <dbReference type="PROSITE" id="PS51078"/>
    </source>
</evidence>
<dbReference type="SMART" id="SM00346">
    <property type="entry name" value="HTH_ICLR"/>
    <property type="match status" value="1"/>
</dbReference>
<dbReference type="AlphaFoldDB" id="F1ZC19"/>
<evidence type="ECO:0000259" key="4">
    <source>
        <dbReference type="PROSITE" id="PS51077"/>
    </source>
</evidence>
<dbReference type="InterPro" id="IPR005471">
    <property type="entry name" value="Tscrpt_reg_IclR_N"/>
</dbReference>
<reference evidence="6 7" key="1">
    <citation type="journal article" date="2012" name="J. Bacteriol.">
        <title>Draft Genome Sequence of Novosphingobium nitrogenifigens Y88T.</title>
        <authorList>
            <person name="Strabala T.J."/>
            <person name="Macdonald L."/>
            <person name="Liu V."/>
            <person name="Smit A.M."/>
        </authorList>
    </citation>
    <scope>NUCLEOTIDE SEQUENCE [LARGE SCALE GENOMIC DNA]</scope>
    <source>
        <strain evidence="6 7">DSM 19370</strain>
    </source>
</reference>
<dbReference type="InterPro" id="IPR050707">
    <property type="entry name" value="HTH_MetabolicPath_Reg"/>
</dbReference>
<dbReference type="eggNOG" id="COG1414">
    <property type="taxonomic scope" value="Bacteria"/>
</dbReference>
<dbReference type="EMBL" id="AEWJ01000052">
    <property type="protein sequence ID" value="EGD57844.1"/>
    <property type="molecule type" value="Genomic_DNA"/>
</dbReference>
<sequence length="253" mass="27414">MRALERGLSLLAALNAAGRADPSGLAHKTGIDRTTTYRLLATLESLGYVTKSPSDGQYVLTPAVRDLSEGLTETDRAARVVCEELFDLLGQVTWPTDFATFDSGWMVIRETTHRLSPYSVHRAMVGRRRALLDTAMGRAVLAGASESRRQEMLEIALLHGTIPGDRAMLADRMATLQADFADRGYAWAVGGADPRISAIALPLQGATHVLGSINVLFFTTAMTVETAAERYLPSLSATVARIEERLRVQGLTV</sequence>
<dbReference type="InterPro" id="IPR014757">
    <property type="entry name" value="Tscrpt_reg_IclR_C"/>
</dbReference>
<name>F1ZC19_9SPHN</name>
<dbReference type="PANTHER" id="PTHR30136">
    <property type="entry name" value="HELIX-TURN-HELIX TRANSCRIPTIONAL REGULATOR, ICLR FAMILY"/>
    <property type="match status" value="1"/>
</dbReference>
<organism evidence="6 7">
    <name type="scientific">Novosphingobium nitrogenifigens DSM 19370</name>
    <dbReference type="NCBI Taxonomy" id="983920"/>
    <lineage>
        <taxon>Bacteria</taxon>
        <taxon>Pseudomonadati</taxon>
        <taxon>Pseudomonadota</taxon>
        <taxon>Alphaproteobacteria</taxon>
        <taxon>Sphingomonadales</taxon>
        <taxon>Sphingomonadaceae</taxon>
        <taxon>Novosphingobium</taxon>
    </lineage>
</organism>
<evidence type="ECO:0000313" key="6">
    <source>
        <dbReference type="EMBL" id="EGD57844.1"/>
    </source>
</evidence>
<keyword evidence="7" id="KW-1185">Reference proteome</keyword>
<proteinExistence type="predicted"/>
<accession>F1ZC19</accession>
<evidence type="ECO:0000256" key="2">
    <source>
        <dbReference type="ARBA" id="ARBA00023125"/>
    </source>
</evidence>
<dbReference type="Pfam" id="PF09339">
    <property type="entry name" value="HTH_IclR"/>
    <property type="match status" value="1"/>
</dbReference>
<comment type="caution">
    <text evidence="6">The sequence shown here is derived from an EMBL/GenBank/DDBJ whole genome shotgun (WGS) entry which is preliminary data.</text>
</comment>
<dbReference type="HOGENOM" id="CLU_062618_1_0_5"/>
<evidence type="ECO:0000256" key="3">
    <source>
        <dbReference type="ARBA" id="ARBA00023163"/>
    </source>
</evidence>
<dbReference type="GO" id="GO:0045892">
    <property type="term" value="P:negative regulation of DNA-templated transcription"/>
    <property type="evidence" value="ECO:0007669"/>
    <property type="project" value="TreeGrafter"/>
</dbReference>
<dbReference type="STRING" id="983920.Y88_3171"/>
<keyword evidence="1" id="KW-0805">Transcription regulation</keyword>
<dbReference type="Pfam" id="PF01614">
    <property type="entry name" value="IclR_C"/>
    <property type="match status" value="1"/>
</dbReference>
<dbReference type="InterPro" id="IPR029016">
    <property type="entry name" value="GAF-like_dom_sf"/>
</dbReference>
<dbReference type="PROSITE" id="PS51077">
    <property type="entry name" value="HTH_ICLR"/>
    <property type="match status" value="1"/>
</dbReference>
<dbReference type="InParanoid" id="F1ZC19"/>
<dbReference type="SUPFAM" id="SSF55781">
    <property type="entry name" value="GAF domain-like"/>
    <property type="match status" value="1"/>
</dbReference>
<protein>
    <submittedName>
        <fullName evidence="6">DNA-binding transcriptional activator MhpR</fullName>
    </submittedName>
</protein>
<gene>
    <name evidence="6" type="ORF">Y88_3171</name>
</gene>
<dbReference type="FunCoup" id="F1ZC19">
    <property type="interactions" value="24"/>
</dbReference>
<dbReference type="Gene3D" id="3.30.450.40">
    <property type="match status" value="1"/>
</dbReference>
<dbReference type="PANTHER" id="PTHR30136:SF23">
    <property type="entry name" value="DNA-BINDING TRANSCRIPTIONAL ACTIVATOR MHPR"/>
    <property type="match status" value="1"/>
</dbReference>
<evidence type="ECO:0000313" key="7">
    <source>
        <dbReference type="Proteomes" id="UP000004728"/>
    </source>
</evidence>
<dbReference type="Gene3D" id="1.10.10.10">
    <property type="entry name" value="Winged helix-like DNA-binding domain superfamily/Winged helix DNA-binding domain"/>
    <property type="match status" value="1"/>
</dbReference>